<reference evidence="6" key="1">
    <citation type="submission" date="2020-06" db="EMBL/GenBank/DDBJ databases">
        <authorList>
            <consortium name="Plant Systems Biology data submission"/>
        </authorList>
    </citation>
    <scope>NUCLEOTIDE SEQUENCE</scope>
    <source>
        <strain evidence="6">D6</strain>
    </source>
</reference>
<dbReference type="PRINTS" id="PR00081">
    <property type="entry name" value="GDHRDH"/>
</dbReference>
<keyword evidence="7" id="KW-1185">Reference proteome</keyword>
<accession>A0A9N8EHC1</accession>
<evidence type="ECO:0000256" key="2">
    <source>
        <dbReference type="ARBA" id="ARBA00022857"/>
    </source>
</evidence>
<evidence type="ECO:0000313" key="7">
    <source>
        <dbReference type="Proteomes" id="UP001153069"/>
    </source>
</evidence>
<dbReference type="InterPro" id="IPR002347">
    <property type="entry name" value="SDR_fam"/>
</dbReference>
<evidence type="ECO:0000256" key="3">
    <source>
        <dbReference type="ARBA" id="ARBA00023002"/>
    </source>
</evidence>
<dbReference type="PANTHER" id="PTHR43963:SF6">
    <property type="entry name" value="CHAIN DEHYDROGENASE FAMILY PROTEIN, PUTATIVE (AFU_ORTHOLOGUE AFUA_3G15350)-RELATED"/>
    <property type="match status" value="1"/>
</dbReference>
<keyword evidence="3" id="KW-0560">Oxidoreductase</keyword>
<dbReference type="SUPFAM" id="SSF51735">
    <property type="entry name" value="NAD(P)-binding Rossmann-fold domains"/>
    <property type="match status" value="1"/>
</dbReference>
<dbReference type="InterPro" id="IPR036291">
    <property type="entry name" value="NAD(P)-bd_dom_sf"/>
</dbReference>
<sequence>MSSSSHGFPPRKLPASQSGLRAGANSQDGQKYILVTGSNKGIGRAICQKLLEEHDDVSVFLCSRDVQRGQDAVKDIEKQVAKGKGRLTMIPLDTGSDESVQEAVGIVKQYTDSLYGIVNNAGVLLRGKVQESNNVNYFGPRRVNDAFLSMIPKGGRIVNIASASGPIFVSGCPDPALCQKLSQPWTIQGGLDELDEIASEPTHCRNGDSYGFSKALVSAYTWLLAKDHPDLVINAVTPGYINTDMTQGMGASNPPSKGAVPPVWLLMSQDLESVPTGRYYGSDCKRSPLDCYRGPGDPVYEGPDGK</sequence>
<evidence type="ECO:0000256" key="5">
    <source>
        <dbReference type="SAM" id="MobiDB-lite"/>
    </source>
</evidence>
<proteinExistence type="inferred from homology"/>
<feature type="region of interest" description="Disordered" evidence="5">
    <location>
        <begin position="1"/>
        <end position="24"/>
    </location>
</feature>
<organism evidence="6 7">
    <name type="scientific">Seminavis robusta</name>
    <dbReference type="NCBI Taxonomy" id="568900"/>
    <lineage>
        <taxon>Eukaryota</taxon>
        <taxon>Sar</taxon>
        <taxon>Stramenopiles</taxon>
        <taxon>Ochrophyta</taxon>
        <taxon>Bacillariophyta</taxon>
        <taxon>Bacillariophyceae</taxon>
        <taxon>Bacillariophycidae</taxon>
        <taxon>Naviculales</taxon>
        <taxon>Naviculaceae</taxon>
        <taxon>Seminavis</taxon>
    </lineage>
</organism>
<comment type="caution">
    <text evidence="6">The sequence shown here is derived from an EMBL/GenBank/DDBJ whole genome shotgun (WGS) entry which is preliminary data.</text>
</comment>
<protein>
    <submittedName>
        <fullName evidence="6">Carbonyl reductase [NADPH] 1</fullName>
    </submittedName>
</protein>
<dbReference type="AlphaFoldDB" id="A0A9N8EHC1"/>
<dbReference type="Pfam" id="PF00106">
    <property type="entry name" value="adh_short"/>
    <property type="match status" value="1"/>
</dbReference>
<evidence type="ECO:0000313" key="6">
    <source>
        <dbReference type="EMBL" id="CAB9519286.1"/>
    </source>
</evidence>
<evidence type="ECO:0000256" key="4">
    <source>
        <dbReference type="RuleBase" id="RU000363"/>
    </source>
</evidence>
<evidence type="ECO:0000256" key="1">
    <source>
        <dbReference type="ARBA" id="ARBA00006484"/>
    </source>
</evidence>
<feature type="compositionally biased region" description="Polar residues" evidence="5">
    <location>
        <begin position="15"/>
        <end position="24"/>
    </location>
</feature>
<dbReference type="EMBL" id="CAICTM010001003">
    <property type="protein sequence ID" value="CAB9519286.1"/>
    <property type="molecule type" value="Genomic_DNA"/>
</dbReference>
<name>A0A9N8EHC1_9STRA</name>
<comment type="similarity">
    <text evidence="1 4">Belongs to the short-chain dehydrogenases/reductases (SDR) family.</text>
</comment>
<keyword evidence="2" id="KW-0521">NADP</keyword>
<dbReference type="Proteomes" id="UP001153069">
    <property type="component" value="Unassembled WGS sequence"/>
</dbReference>
<dbReference type="Gene3D" id="3.40.50.720">
    <property type="entry name" value="NAD(P)-binding Rossmann-like Domain"/>
    <property type="match status" value="1"/>
</dbReference>
<gene>
    <name evidence="6" type="ORF">SEMRO_1005_G230230.1</name>
</gene>
<dbReference type="GO" id="GO:0016491">
    <property type="term" value="F:oxidoreductase activity"/>
    <property type="evidence" value="ECO:0007669"/>
    <property type="project" value="UniProtKB-KW"/>
</dbReference>
<dbReference type="PANTHER" id="PTHR43963">
    <property type="entry name" value="CARBONYL REDUCTASE 1-RELATED"/>
    <property type="match status" value="1"/>
</dbReference>
<dbReference type="OrthoDB" id="1933717at2759"/>
<dbReference type="PRINTS" id="PR00080">
    <property type="entry name" value="SDRFAMILY"/>
</dbReference>